<proteinExistence type="predicted"/>
<dbReference type="PANTHER" id="PTHR47642">
    <property type="entry name" value="ATP-DEPENDENT DNA HELICASE"/>
    <property type="match status" value="1"/>
</dbReference>
<dbReference type="InterPro" id="IPR051055">
    <property type="entry name" value="PIF1_helicase"/>
</dbReference>
<dbReference type="SUPFAM" id="SSF52540">
    <property type="entry name" value="P-loop containing nucleoside triphosphate hydrolases"/>
    <property type="match status" value="1"/>
</dbReference>
<dbReference type="CDD" id="cd18809">
    <property type="entry name" value="SF1_C_RecD"/>
    <property type="match status" value="1"/>
</dbReference>
<reference evidence="1" key="1">
    <citation type="submission" date="2020-05" db="EMBL/GenBank/DDBJ databases">
        <authorList>
            <person name="Chiriac C."/>
            <person name="Salcher M."/>
            <person name="Ghai R."/>
            <person name="Kavagutti S V."/>
        </authorList>
    </citation>
    <scope>NUCLEOTIDE SEQUENCE</scope>
</reference>
<sequence length="74" mass="8352">MTVHKSQGQTYDEVQIDMGRGAFSPGQTYVALSRVRSLEGLYLTRAITMKDIMVDEDVLRFMSTKPNAALERII</sequence>
<organism evidence="1">
    <name type="scientific">freshwater metagenome</name>
    <dbReference type="NCBI Taxonomy" id="449393"/>
    <lineage>
        <taxon>unclassified sequences</taxon>
        <taxon>metagenomes</taxon>
        <taxon>ecological metagenomes</taxon>
    </lineage>
</organism>
<dbReference type="InterPro" id="IPR027417">
    <property type="entry name" value="P-loop_NTPase"/>
</dbReference>
<gene>
    <name evidence="1" type="ORF">UFOPK1410_00907</name>
</gene>
<accession>A0A6J6C0R9</accession>
<dbReference type="Gene3D" id="3.40.50.300">
    <property type="entry name" value="P-loop containing nucleotide triphosphate hydrolases"/>
    <property type="match status" value="1"/>
</dbReference>
<dbReference type="EMBL" id="CAEZSH010000132">
    <property type="protein sequence ID" value="CAB4544982.1"/>
    <property type="molecule type" value="Genomic_DNA"/>
</dbReference>
<dbReference type="AlphaFoldDB" id="A0A6J6C0R9"/>
<protein>
    <submittedName>
        <fullName evidence="1">Unannotated protein</fullName>
    </submittedName>
</protein>
<evidence type="ECO:0000313" key="1">
    <source>
        <dbReference type="EMBL" id="CAB4544982.1"/>
    </source>
</evidence>
<name>A0A6J6C0R9_9ZZZZ</name>